<dbReference type="Proteomes" id="UP000831684">
    <property type="component" value="Chromosome"/>
</dbReference>
<dbReference type="Gene3D" id="3.40.50.620">
    <property type="entry name" value="HUPs"/>
    <property type="match status" value="1"/>
</dbReference>
<dbReference type="CDD" id="cd06259">
    <property type="entry name" value="YdcF-like"/>
    <property type="match status" value="1"/>
</dbReference>
<dbReference type="InterPro" id="IPR014729">
    <property type="entry name" value="Rossmann-like_a/b/a_fold"/>
</dbReference>
<dbReference type="KEGG" id="apol:K9D25_08965"/>
<proteinExistence type="predicted"/>
<evidence type="ECO:0000313" key="3">
    <source>
        <dbReference type="Proteomes" id="UP000831684"/>
    </source>
</evidence>
<dbReference type="RefSeq" id="WP_244450510.1">
    <property type="nucleotide sequence ID" value="NZ_CP083239.1"/>
</dbReference>
<evidence type="ECO:0000313" key="2">
    <source>
        <dbReference type="EMBL" id="UOK72813.1"/>
    </source>
</evidence>
<feature type="domain" description="DUF218" evidence="1">
    <location>
        <begin position="6"/>
        <end position="116"/>
    </location>
</feature>
<protein>
    <submittedName>
        <fullName evidence="2">YdcF family protein</fullName>
    </submittedName>
</protein>
<dbReference type="InterPro" id="IPR003848">
    <property type="entry name" value="DUF218"/>
</dbReference>
<dbReference type="EMBL" id="CP083239">
    <property type="protein sequence ID" value="UOK72813.1"/>
    <property type="molecule type" value="Genomic_DNA"/>
</dbReference>
<sequence>MAPTAIVFTGQPDRIERALELMEEGRVARILVSGANRPGGVDPTRFARQFRLSPRLVSALSAGDIVLATEANSTLENAIETSCWLSRHPEIDEVTLITSSTHMARASLALERALHGRVEVRRLTSDRNCPTCEGPKRLPLAEFGTFLATWLITLLPQARWTPDPPRLGGAASLPEERIVFQGVERAEEPAPIWHIAERENDRTAHPGKQ</sequence>
<accession>A0A9E7AAQ1</accession>
<organism evidence="2 3">
    <name type="scientific">Ancylobacter polymorphus</name>
    <dbReference type="NCBI Taxonomy" id="223390"/>
    <lineage>
        <taxon>Bacteria</taxon>
        <taxon>Pseudomonadati</taxon>
        <taxon>Pseudomonadota</taxon>
        <taxon>Alphaproteobacteria</taxon>
        <taxon>Hyphomicrobiales</taxon>
        <taxon>Xanthobacteraceae</taxon>
        <taxon>Ancylobacter</taxon>
    </lineage>
</organism>
<reference evidence="2" key="1">
    <citation type="submission" date="2021-09" db="EMBL/GenBank/DDBJ databases">
        <title>Network and meta-omics reveal the key degrader and cooperation patterns in an efficient 1,4-dioxane-degrading microbial community.</title>
        <authorList>
            <person name="Dai C."/>
        </authorList>
    </citation>
    <scope>NUCLEOTIDE SEQUENCE</scope>
    <source>
        <strain evidence="2">ZM13</strain>
    </source>
</reference>
<evidence type="ECO:0000259" key="1">
    <source>
        <dbReference type="Pfam" id="PF02698"/>
    </source>
</evidence>
<name>A0A9E7AAQ1_9HYPH</name>
<dbReference type="AlphaFoldDB" id="A0A9E7AAQ1"/>
<gene>
    <name evidence="2" type="ORF">K9D25_08965</name>
</gene>
<dbReference type="Pfam" id="PF02698">
    <property type="entry name" value="DUF218"/>
    <property type="match status" value="1"/>
</dbReference>